<gene>
    <name evidence="2" type="ORF">ABW99_01980</name>
</gene>
<dbReference type="InterPro" id="IPR018764">
    <property type="entry name" value="RskA_C"/>
</dbReference>
<name>A0A0G3EJR6_9BURK</name>
<dbReference type="InterPro" id="IPR051474">
    <property type="entry name" value="Anti-sigma-K/W_factor"/>
</dbReference>
<organism evidence="2 3">
    <name type="scientific">Pandoraea thiooxydans</name>
    <dbReference type="NCBI Taxonomy" id="445709"/>
    <lineage>
        <taxon>Bacteria</taxon>
        <taxon>Pseudomonadati</taxon>
        <taxon>Pseudomonadota</taxon>
        <taxon>Betaproteobacteria</taxon>
        <taxon>Burkholderiales</taxon>
        <taxon>Burkholderiaceae</taxon>
        <taxon>Pandoraea</taxon>
    </lineage>
</organism>
<dbReference type="PANTHER" id="PTHR37461:SF1">
    <property type="entry name" value="ANTI-SIGMA-K FACTOR RSKA"/>
    <property type="match status" value="1"/>
</dbReference>
<feature type="domain" description="Anti-sigma K factor RskA C-terminal" evidence="1">
    <location>
        <begin position="106"/>
        <end position="229"/>
    </location>
</feature>
<dbReference type="GO" id="GO:0005886">
    <property type="term" value="C:plasma membrane"/>
    <property type="evidence" value="ECO:0007669"/>
    <property type="project" value="InterPro"/>
</dbReference>
<dbReference type="PATRIC" id="fig|445709.3.peg.431"/>
<dbReference type="KEGG" id="ptx:ABW99_01980"/>
<sequence length="239" mass="25696">MNPAHHPDLLDRLAAEYALGTLRGGARRRLETLAQRDQTVRRALLDWQDRLAALPELIPPHAPGAHVWHGVRRQLALEGVPPAAPAVSAVPLWSRLDFWRKWALAASLATVIAVVFAVRSLLPGLSPAQAPRYVAVLNDNQAHAGMLVSWNPAQRTLVLERLANYPLKPNQSLQLWGLPSGGRPHSLGVLPEQGPLVLRLAQAPQFPALAISVEPLGGSPDPNGPTGPVIYHGAVLPAT</sequence>
<keyword evidence="3" id="KW-1185">Reference proteome</keyword>
<dbReference type="Proteomes" id="UP000036700">
    <property type="component" value="Chromosome"/>
</dbReference>
<reference evidence="3" key="1">
    <citation type="submission" date="2015-06" db="EMBL/GenBank/DDBJ databases">
        <authorList>
            <person name="Lim Y.L."/>
            <person name="Ee R."/>
            <person name="Yong D."/>
            <person name="How K.Y."/>
            <person name="Yin W.F."/>
            <person name="Chan K.G."/>
        </authorList>
    </citation>
    <scope>NUCLEOTIDE SEQUENCE [LARGE SCALE GENOMIC DNA]</scope>
    <source>
        <strain evidence="3">DSM 25325</strain>
    </source>
</reference>
<dbReference type="PANTHER" id="PTHR37461">
    <property type="entry name" value="ANTI-SIGMA-K FACTOR RSKA"/>
    <property type="match status" value="1"/>
</dbReference>
<proteinExistence type="predicted"/>
<evidence type="ECO:0000259" key="1">
    <source>
        <dbReference type="Pfam" id="PF10099"/>
    </source>
</evidence>
<dbReference type="EMBL" id="CP011568">
    <property type="protein sequence ID" value="AKJ67180.1"/>
    <property type="molecule type" value="Genomic_DNA"/>
</dbReference>
<dbReference type="GO" id="GO:0016989">
    <property type="term" value="F:sigma factor antagonist activity"/>
    <property type="evidence" value="ECO:0007669"/>
    <property type="project" value="TreeGrafter"/>
</dbReference>
<dbReference type="GO" id="GO:0006417">
    <property type="term" value="P:regulation of translation"/>
    <property type="evidence" value="ECO:0007669"/>
    <property type="project" value="TreeGrafter"/>
</dbReference>
<dbReference type="AlphaFoldDB" id="A0A0G3EJR6"/>
<dbReference type="STRING" id="445709.ABW99_01980"/>
<evidence type="ECO:0000313" key="2">
    <source>
        <dbReference type="EMBL" id="AKJ67180.1"/>
    </source>
</evidence>
<dbReference type="OrthoDB" id="8617430at2"/>
<dbReference type="RefSeq" id="WP_047212717.1">
    <property type="nucleotide sequence ID" value="NZ_CP011568.3"/>
</dbReference>
<dbReference type="Pfam" id="PF10099">
    <property type="entry name" value="RskA_C"/>
    <property type="match status" value="1"/>
</dbReference>
<protein>
    <recommendedName>
        <fullName evidence="1">Anti-sigma K factor RskA C-terminal domain-containing protein</fullName>
    </recommendedName>
</protein>
<accession>A0A0G3EJR6</accession>
<evidence type="ECO:0000313" key="3">
    <source>
        <dbReference type="Proteomes" id="UP000036700"/>
    </source>
</evidence>